<keyword evidence="5 8" id="KW-0547">Nucleotide-binding</keyword>
<dbReference type="InterPro" id="IPR005811">
    <property type="entry name" value="SUCC_ACL_C"/>
</dbReference>
<comment type="subcellular location">
    <subcellularLocation>
        <location evidence="8">Mitochondrion</location>
    </subcellularLocation>
</comment>
<proteinExistence type="inferred from homology"/>
<dbReference type="FunFam" id="3.30.1490.20:FF:000004">
    <property type="entry name" value="Succinate--CoA ligase [ADP-forming] subunit beta, mitochondrial"/>
    <property type="match status" value="1"/>
</dbReference>
<evidence type="ECO:0000256" key="8">
    <source>
        <dbReference type="HAMAP-Rule" id="MF_03219"/>
    </source>
</evidence>
<dbReference type="Pfam" id="PF08442">
    <property type="entry name" value="ATP-grasp_2"/>
    <property type="match status" value="1"/>
</dbReference>
<dbReference type="GO" id="GO:0004775">
    <property type="term" value="F:succinate-CoA ligase (ADP-forming) activity"/>
    <property type="evidence" value="ECO:0007669"/>
    <property type="project" value="UniProtKB-UniRule"/>
</dbReference>
<reference evidence="12" key="1">
    <citation type="submission" date="2019-09" db="EMBL/GenBank/DDBJ databases">
        <title>The Mitochondrial Proteome of the Jakobid, Andalucia godoyi, a Protist With the Most Gene-Rich and Bacteria-Like Mitochondrial Genome.</title>
        <authorList>
            <person name="Gray M.W."/>
            <person name="Burger G."/>
            <person name="Derelle R."/>
            <person name="Klimes V."/>
            <person name="Leger M."/>
            <person name="Sarrasin M."/>
            <person name="Vlcek C."/>
            <person name="Roger A.J."/>
            <person name="Elias M."/>
            <person name="Lang B.F."/>
        </authorList>
    </citation>
    <scope>NUCLEOTIDE SEQUENCE</scope>
    <source>
        <strain evidence="12">And28</strain>
    </source>
</reference>
<dbReference type="InterPro" id="IPR005809">
    <property type="entry name" value="Succ_CoA_ligase-like_bsu"/>
</dbReference>
<dbReference type="UniPathway" id="UPA00223">
    <property type="reaction ID" value="UER00999"/>
</dbReference>
<name>A0A8K0AJG2_ANDGO</name>
<comment type="similarity">
    <text evidence="8 10">Belongs to the succinate/malate CoA ligase beta subunit family.</text>
</comment>
<sequence>MFRNLSVLPRRFISLQEYQSKALMASYGVRVQHGSAVSNATEAAKVSADLAKTAPELVIKAQILAGGRGKGTFTDGFKGGVHLSKSATGAADLAKRMLNNTLVTQQTGPNGALVSKVLICEAVNIKHEAYFAILLDRTAQGTVLVGSPAGGMDIEHVAATTPEKVFTEVVDFRKGVTDEQANRMAERIGFGGNKELRDRAAVQIKSLYKLFLARDATMVEVNPLALTDTNEVVCVDAKMQFDDNASFRQKDLFSMHNPEQDDPREARAQAAGLNYVALDGNIGCLVNGAGLAMATMDVIALHGGKPANFLDVGGSASTEQVAEAFSILTSDKSVKAILVNVFGGIMRCDVIAQGVVEAARKLKLTVPLVVRLEGTNVELGKKILRDSGLRIVAADDLDDAAKKAVLSTKD</sequence>
<feature type="domain" description="ATP-grasp" evidence="11">
    <location>
        <begin position="21"/>
        <end position="69"/>
    </location>
</feature>
<dbReference type="GO" id="GO:0042709">
    <property type="term" value="C:succinate-CoA ligase complex"/>
    <property type="evidence" value="ECO:0007669"/>
    <property type="project" value="TreeGrafter"/>
</dbReference>
<evidence type="ECO:0000256" key="4">
    <source>
        <dbReference type="ARBA" id="ARBA00022723"/>
    </source>
</evidence>
<evidence type="ECO:0000256" key="5">
    <source>
        <dbReference type="ARBA" id="ARBA00022741"/>
    </source>
</evidence>
<evidence type="ECO:0000256" key="1">
    <source>
        <dbReference type="ARBA" id="ARBA00005064"/>
    </source>
</evidence>
<dbReference type="NCBIfam" id="TIGR01016">
    <property type="entry name" value="sucCoAbeta"/>
    <property type="match status" value="1"/>
</dbReference>
<dbReference type="Gene3D" id="3.40.50.261">
    <property type="entry name" value="Succinyl-CoA synthetase domains"/>
    <property type="match status" value="1"/>
</dbReference>
<dbReference type="FunFam" id="3.30.470.20:FF:000002">
    <property type="entry name" value="Succinate--CoA ligase [ADP-forming] subunit beta"/>
    <property type="match status" value="1"/>
</dbReference>
<comment type="caution">
    <text evidence="12">The sequence shown here is derived from an EMBL/GenBank/DDBJ whole genome shotgun (WGS) entry which is preliminary data.</text>
</comment>
<keyword evidence="3 8" id="KW-0436">Ligase</keyword>
<dbReference type="SUPFAM" id="SSF52210">
    <property type="entry name" value="Succinyl-CoA synthetase domains"/>
    <property type="match status" value="1"/>
</dbReference>
<keyword evidence="6 8" id="KW-0460">Magnesium</keyword>
<dbReference type="EC" id="6.2.1.5" evidence="8"/>
<dbReference type="InterPro" id="IPR016102">
    <property type="entry name" value="Succinyl-CoA_synth-like"/>
</dbReference>
<accession>A0A8K0AJG2</accession>
<dbReference type="PROSITE" id="PS01217">
    <property type="entry name" value="SUCCINYL_COA_LIG_3"/>
    <property type="match status" value="1"/>
</dbReference>
<organism evidence="12 13">
    <name type="scientific">Andalucia godoyi</name>
    <name type="common">Flagellate</name>
    <dbReference type="NCBI Taxonomy" id="505711"/>
    <lineage>
        <taxon>Eukaryota</taxon>
        <taxon>Discoba</taxon>
        <taxon>Jakobida</taxon>
        <taxon>Andalucina</taxon>
        <taxon>Andaluciidae</taxon>
        <taxon>Andalucia</taxon>
    </lineage>
</organism>
<keyword evidence="4 8" id="KW-0479">Metal-binding</keyword>
<dbReference type="GO" id="GO:0000287">
    <property type="term" value="F:magnesium ion binding"/>
    <property type="evidence" value="ECO:0007669"/>
    <property type="project" value="UniProtKB-UniRule"/>
</dbReference>
<dbReference type="Gene3D" id="3.30.470.20">
    <property type="entry name" value="ATP-grasp fold, B domain"/>
    <property type="match status" value="1"/>
</dbReference>
<dbReference type="PROSITE" id="PS50975">
    <property type="entry name" value="ATP_GRASP"/>
    <property type="match status" value="1"/>
</dbReference>
<dbReference type="GO" id="GO:0005739">
    <property type="term" value="C:mitochondrion"/>
    <property type="evidence" value="ECO:0007669"/>
    <property type="project" value="UniProtKB-SubCell"/>
</dbReference>
<dbReference type="GO" id="GO:0006104">
    <property type="term" value="P:succinyl-CoA metabolic process"/>
    <property type="evidence" value="ECO:0007669"/>
    <property type="project" value="TreeGrafter"/>
</dbReference>
<dbReference type="InterPro" id="IPR011761">
    <property type="entry name" value="ATP-grasp"/>
</dbReference>
<feature type="binding site" evidence="8">
    <location>
        <position position="60"/>
    </location>
    <ligand>
        <name>ATP</name>
        <dbReference type="ChEBI" id="CHEBI:30616"/>
    </ligand>
</feature>
<evidence type="ECO:0000256" key="9">
    <source>
        <dbReference type="PROSITE-ProRule" id="PRU00409"/>
    </source>
</evidence>
<dbReference type="Pfam" id="PF00549">
    <property type="entry name" value="Ligase_CoA"/>
    <property type="match status" value="1"/>
</dbReference>
<feature type="binding site" evidence="8">
    <location>
        <position position="222"/>
    </location>
    <ligand>
        <name>Mg(2+)</name>
        <dbReference type="ChEBI" id="CHEBI:18420"/>
    </ligand>
</feature>
<gene>
    <name evidence="12" type="ORF">ANDGO_01142</name>
</gene>
<feature type="binding site" evidence="8">
    <location>
        <position position="128"/>
    </location>
    <ligand>
        <name>ATP</name>
        <dbReference type="ChEBI" id="CHEBI:30616"/>
    </ligand>
</feature>
<evidence type="ECO:0000313" key="12">
    <source>
        <dbReference type="EMBL" id="KAF0852784.1"/>
    </source>
</evidence>
<feature type="binding site" evidence="8">
    <location>
        <position position="287"/>
    </location>
    <ligand>
        <name>substrate</name>
        <note>ligand shared with subunit alpha</note>
    </ligand>
</feature>
<evidence type="ECO:0000259" key="11">
    <source>
        <dbReference type="PROSITE" id="PS50975"/>
    </source>
</evidence>
<evidence type="ECO:0000256" key="2">
    <source>
        <dbReference type="ARBA" id="ARBA00022532"/>
    </source>
</evidence>
<dbReference type="InterPro" id="IPR013815">
    <property type="entry name" value="ATP_grasp_subdomain_1"/>
</dbReference>
<keyword evidence="2 8" id="KW-0816">Tricarboxylic acid cycle</keyword>
<comment type="cofactor">
    <cofactor evidence="8">
        <name>Mg(2+)</name>
        <dbReference type="ChEBI" id="CHEBI:18420"/>
    </cofactor>
    <text evidence="8">Binds 1 Mg(2+) ion per subunit.</text>
</comment>
<feature type="binding site" evidence="8">
    <location>
        <position position="236"/>
    </location>
    <ligand>
        <name>Mg(2+)</name>
        <dbReference type="ChEBI" id="CHEBI:18420"/>
    </ligand>
</feature>
<comment type="subunit">
    <text evidence="7">Heterodimer of an alpha and a beta subunit. The beta subunit determines specificity for GTP.</text>
</comment>
<dbReference type="PIRSF" id="PIRSF001554">
    <property type="entry name" value="SucCS_beta"/>
    <property type="match status" value="1"/>
</dbReference>
<dbReference type="PANTHER" id="PTHR11815:SF10">
    <property type="entry name" value="SUCCINATE--COA LIGASE [GDP-FORMING] SUBUNIT BETA, MITOCHONDRIAL"/>
    <property type="match status" value="1"/>
</dbReference>
<dbReference type="FunFam" id="3.40.50.261:FF:000001">
    <property type="entry name" value="Succinate--CoA ligase [ADP-forming] subunit beta"/>
    <property type="match status" value="1"/>
</dbReference>
<dbReference type="AlphaFoldDB" id="A0A8K0AJG2"/>
<keyword evidence="8" id="KW-0496">Mitochondrion</keyword>
<dbReference type="EMBL" id="VRVR01000016">
    <property type="protein sequence ID" value="KAF0852784.1"/>
    <property type="molecule type" value="Genomic_DNA"/>
</dbReference>
<dbReference type="GO" id="GO:0006099">
    <property type="term" value="P:tricarboxylic acid cycle"/>
    <property type="evidence" value="ECO:0007669"/>
    <property type="project" value="UniProtKB-UniRule"/>
</dbReference>
<keyword evidence="13" id="KW-1185">Reference proteome</keyword>
<dbReference type="HAMAP" id="MF_00558">
    <property type="entry name" value="Succ_CoA_beta"/>
    <property type="match status" value="1"/>
</dbReference>
<dbReference type="SUPFAM" id="SSF56059">
    <property type="entry name" value="Glutathione synthetase ATP-binding domain-like"/>
    <property type="match status" value="1"/>
</dbReference>
<dbReference type="InterPro" id="IPR017866">
    <property type="entry name" value="Succ-CoA_synthase_bsu_CS"/>
</dbReference>
<protein>
    <recommendedName>
        <fullName evidence="8">Succinate--CoA ligase [ADP-forming] subunit beta, mitochondrial</fullName>
        <ecNumber evidence="8">6.2.1.5</ecNumber>
    </recommendedName>
    <alternativeName>
        <fullName evidence="8">Succinyl-CoA synthetase beta chain</fullName>
        <shortName evidence="8">SCS-beta</shortName>
    </alternativeName>
</protein>
<dbReference type="InterPro" id="IPR013650">
    <property type="entry name" value="ATP-grasp_succ-CoA_synth-type"/>
</dbReference>
<comment type="pathway">
    <text evidence="1 8">Carbohydrate metabolism; tricarboxylic acid cycle; succinate from succinyl-CoA (ligase route): step 1/1.</text>
</comment>
<comment type="catalytic activity">
    <reaction evidence="8">
        <text>succinate + ATP + CoA = succinyl-CoA + ADP + phosphate</text>
        <dbReference type="Rhea" id="RHEA:17661"/>
        <dbReference type="ChEBI" id="CHEBI:30031"/>
        <dbReference type="ChEBI" id="CHEBI:30616"/>
        <dbReference type="ChEBI" id="CHEBI:43474"/>
        <dbReference type="ChEBI" id="CHEBI:57287"/>
        <dbReference type="ChEBI" id="CHEBI:57292"/>
        <dbReference type="ChEBI" id="CHEBI:456216"/>
        <dbReference type="EC" id="6.2.1.5"/>
    </reaction>
</comment>
<dbReference type="GO" id="GO:0005524">
    <property type="term" value="F:ATP binding"/>
    <property type="evidence" value="ECO:0007669"/>
    <property type="project" value="UniProtKB-UniRule"/>
</dbReference>
<evidence type="ECO:0000256" key="7">
    <source>
        <dbReference type="ARBA" id="ARBA00063570"/>
    </source>
</evidence>
<dbReference type="PANTHER" id="PTHR11815">
    <property type="entry name" value="SUCCINYL-COA SYNTHETASE BETA CHAIN"/>
    <property type="match status" value="1"/>
</dbReference>
<feature type="binding site" evidence="8">
    <location>
        <begin position="344"/>
        <end position="346"/>
    </location>
    <ligand>
        <name>substrate</name>
        <note>ligand shared with subunit alpha</note>
    </ligand>
</feature>
<evidence type="ECO:0000256" key="6">
    <source>
        <dbReference type="ARBA" id="ARBA00022842"/>
    </source>
</evidence>
<dbReference type="Gene3D" id="3.30.1490.20">
    <property type="entry name" value="ATP-grasp fold, A domain"/>
    <property type="match status" value="1"/>
</dbReference>
<dbReference type="NCBIfam" id="NF001913">
    <property type="entry name" value="PRK00696.1"/>
    <property type="match status" value="1"/>
</dbReference>
<evidence type="ECO:0000256" key="10">
    <source>
        <dbReference type="RuleBase" id="RU361258"/>
    </source>
</evidence>
<dbReference type="OrthoDB" id="1552at2759"/>
<dbReference type="Proteomes" id="UP000799049">
    <property type="component" value="Unassembled WGS sequence"/>
</dbReference>
<comment type="function">
    <text evidence="8">Succinyl-CoA synthetase functions in the citric acid cycle (TCA), coupling the hydrolysis of succinyl-CoA to the synthesis of ATP and thus represents the only step of substrate-level phosphorylation in the TCA. The beta subunit provides nucleotide specificity of the enzyme and binds the substrate succinate, while the binding sites for coenzyme A and phosphate are found in the alpha subunit.</text>
</comment>
<evidence type="ECO:0000313" key="13">
    <source>
        <dbReference type="Proteomes" id="UP000799049"/>
    </source>
</evidence>
<feature type="binding site" evidence="8">
    <location>
        <begin position="67"/>
        <end position="69"/>
    </location>
    <ligand>
        <name>ATP</name>
        <dbReference type="ChEBI" id="CHEBI:30616"/>
    </ligand>
</feature>
<keyword evidence="8 9" id="KW-0067">ATP-binding</keyword>
<evidence type="ECO:0000256" key="3">
    <source>
        <dbReference type="ARBA" id="ARBA00022598"/>
    </source>
</evidence>